<reference evidence="1" key="2">
    <citation type="submission" date="2020-09" db="EMBL/GenBank/DDBJ databases">
        <authorList>
            <person name="Luo X."/>
        </authorList>
    </citation>
    <scope>NUCLEOTIDE SEQUENCE</scope>
    <source>
        <strain evidence="1">TRM S81-3</strain>
    </source>
</reference>
<sequence>MTYREFLAAVRERGEYGDTSEVLGVTEAVLSTLGERLQPVAANHLADQLPIELAEVLVDAADAGPGRSWGVQEFVRRVAEITGDDEEAAHAHAEAVLTVLAQTISGGELNRLISQLPTAYAELLGHAELA</sequence>
<keyword evidence="2" id="KW-1185">Reference proteome</keyword>
<comment type="caution">
    <text evidence="1">The sequence shown here is derived from an EMBL/GenBank/DDBJ whole genome shotgun (WGS) entry which is preliminary data.</text>
</comment>
<evidence type="ECO:0000313" key="1">
    <source>
        <dbReference type="EMBL" id="MBD0418981.1"/>
    </source>
</evidence>
<dbReference type="Gene3D" id="1.10.490.110">
    <property type="entry name" value="Uncharacterized conserved protein DUF2267"/>
    <property type="match status" value="1"/>
</dbReference>
<proteinExistence type="predicted"/>
<dbReference type="InterPro" id="IPR018727">
    <property type="entry name" value="DUF2267"/>
</dbReference>
<gene>
    <name evidence="1" type="ORF">H0H10_07285</name>
</gene>
<evidence type="ECO:0000313" key="2">
    <source>
        <dbReference type="Proteomes" id="UP000621210"/>
    </source>
</evidence>
<dbReference type="Proteomes" id="UP000621210">
    <property type="component" value="Unassembled WGS sequence"/>
</dbReference>
<reference evidence="1" key="1">
    <citation type="submission" date="2020-09" db="EMBL/GenBank/DDBJ databases">
        <title>Streptomyces grisecoloratus sp. nov., isolated from cotton soil.</title>
        <authorList>
            <person name="Xing L."/>
        </authorList>
    </citation>
    <scope>NUCLEOTIDE SEQUENCE</scope>
    <source>
        <strain evidence="1">TRM S81-3</strain>
    </source>
</reference>
<name>A0A926KZT3_9ACTN</name>
<dbReference type="AlphaFoldDB" id="A0A926KZT3"/>
<accession>A0A926KZT3</accession>
<dbReference type="RefSeq" id="WP_188180015.1">
    <property type="nucleotide sequence ID" value="NZ_JACVQF010000168.1"/>
</dbReference>
<dbReference type="InterPro" id="IPR038282">
    <property type="entry name" value="DUF2267_sf"/>
</dbReference>
<dbReference type="Pfam" id="PF10025">
    <property type="entry name" value="DUF2267"/>
    <property type="match status" value="1"/>
</dbReference>
<dbReference type="EMBL" id="JACVQF010000168">
    <property type="protein sequence ID" value="MBD0418981.1"/>
    <property type="molecule type" value="Genomic_DNA"/>
</dbReference>
<protein>
    <submittedName>
        <fullName evidence="1">DUF2267 domain-containing protein</fullName>
    </submittedName>
</protein>
<organism evidence="1 2">
    <name type="scientific">Streptomyces griseicoloratus</name>
    <dbReference type="NCBI Taxonomy" id="2752516"/>
    <lineage>
        <taxon>Bacteria</taxon>
        <taxon>Bacillati</taxon>
        <taxon>Actinomycetota</taxon>
        <taxon>Actinomycetes</taxon>
        <taxon>Kitasatosporales</taxon>
        <taxon>Streptomycetaceae</taxon>
        <taxon>Streptomyces</taxon>
    </lineage>
</organism>